<feature type="coiled-coil region" evidence="1">
    <location>
        <begin position="145"/>
        <end position="172"/>
    </location>
</feature>
<dbReference type="GeneID" id="9582574"/>
<organism evidence="3 4">
    <name type="scientific">Trichophyton verrucosum (strain HKI 0517)</name>
    <dbReference type="NCBI Taxonomy" id="663202"/>
    <lineage>
        <taxon>Eukaryota</taxon>
        <taxon>Fungi</taxon>
        <taxon>Dikarya</taxon>
        <taxon>Ascomycota</taxon>
        <taxon>Pezizomycotina</taxon>
        <taxon>Eurotiomycetes</taxon>
        <taxon>Eurotiomycetidae</taxon>
        <taxon>Onygenales</taxon>
        <taxon>Arthrodermataceae</taxon>
        <taxon>Trichophyton</taxon>
    </lineage>
</organism>
<evidence type="ECO:0000256" key="1">
    <source>
        <dbReference type="SAM" id="Coils"/>
    </source>
</evidence>
<protein>
    <submittedName>
        <fullName evidence="3">Uncharacterized protein</fullName>
    </submittedName>
</protein>
<proteinExistence type="predicted"/>
<gene>
    <name evidence="3" type="ORF">TRV_06913</name>
</gene>
<dbReference type="OrthoDB" id="5015991at2759"/>
<feature type="compositionally biased region" description="Basic and acidic residues" evidence="2">
    <location>
        <begin position="42"/>
        <end position="52"/>
    </location>
</feature>
<feature type="compositionally biased region" description="Polar residues" evidence="2">
    <location>
        <begin position="28"/>
        <end position="39"/>
    </location>
</feature>
<dbReference type="AlphaFoldDB" id="D4DIA5"/>
<name>D4DIA5_TRIVH</name>
<dbReference type="KEGG" id="tve:TRV_06913"/>
<keyword evidence="4" id="KW-1185">Reference proteome</keyword>
<evidence type="ECO:0000256" key="2">
    <source>
        <dbReference type="SAM" id="MobiDB-lite"/>
    </source>
</evidence>
<feature type="region of interest" description="Disordered" evidence="2">
    <location>
        <begin position="18"/>
        <end position="52"/>
    </location>
</feature>
<dbReference type="Proteomes" id="UP000008383">
    <property type="component" value="Unassembled WGS sequence"/>
</dbReference>
<accession>D4DIA5</accession>
<comment type="caution">
    <text evidence="3">The sequence shown here is derived from an EMBL/GenBank/DDBJ whole genome shotgun (WGS) entry which is preliminary data.</text>
</comment>
<keyword evidence="1" id="KW-0175">Coiled coil</keyword>
<evidence type="ECO:0000313" key="4">
    <source>
        <dbReference type="Proteomes" id="UP000008383"/>
    </source>
</evidence>
<dbReference type="EMBL" id="ACYE01000399">
    <property type="protein sequence ID" value="EFE38443.1"/>
    <property type="molecule type" value="Genomic_DNA"/>
</dbReference>
<dbReference type="HOGENOM" id="CLU_1442034_0_0_1"/>
<dbReference type="RefSeq" id="XP_003019088.1">
    <property type="nucleotide sequence ID" value="XM_003019042.1"/>
</dbReference>
<evidence type="ECO:0000313" key="3">
    <source>
        <dbReference type="EMBL" id="EFE38443.1"/>
    </source>
</evidence>
<reference evidence="4" key="1">
    <citation type="journal article" date="2011" name="Genome Biol.">
        <title>Comparative and functional genomics provide insights into the pathogenicity of dermatophytic fungi.</title>
        <authorList>
            <person name="Burmester A."/>
            <person name="Shelest E."/>
            <person name="Gloeckner G."/>
            <person name="Heddergott C."/>
            <person name="Schindler S."/>
            <person name="Staib P."/>
            <person name="Heidel A."/>
            <person name="Felder M."/>
            <person name="Petzold A."/>
            <person name="Szafranski K."/>
            <person name="Feuermann M."/>
            <person name="Pedruzzi I."/>
            <person name="Priebe S."/>
            <person name="Groth M."/>
            <person name="Winkler R."/>
            <person name="Li W."/>
            <person name="Kniemeyer O."/>
            <person name="Schroeckh V."/>
            <person name="Hertweck C."/>
            <person name="Hube B."/>
            <person name="White T.C."/>
            <person name="Platzer M."/>
            <person name="Guthke R."/>
            <person name="Heitman J."/>
            <person name="Woestemeyer J."/>
            <person name="Zipfel P.F."/>
            <person name="Monod M."/>
            <person name="Brakhage A.A."/>
        </authorList>
    </citation>
    <scope>NUCLEOTIDE SEQUENCE [LARGE SCALE GENOMIC DNA]</scope>
    <source>
        <strain evidence="4">HKI 0517</strain>
    </source>
</reference>
<sequence length="175" mass="20763">MDVVSKYPKVLSASRHKYRQLSPENAEEISSTKQTTPKQNLKHRENNKEEKELKTDEECFKVTMCFYSQKRFLCGDWAWGSFAAKCNHEYRMGETCGMKLVHNTENIQAICKLCEKIQTKHRRRNTEVERINRWRREGSVMKASMEKSQAMVKDFEQEISQLEHERQLKQRSIGK</sequence>